<dbReference type="Gene3D" id="3.20.20.80">
    <property type="entry name" value="Glycosidases"/>
    <property type="match status" value="1"/>
</dbReference>
<dbReference type="SUPFAM" id="SSF51445">
    <property type="entry name" value="(Trans)glycosidases"/>
    <property type="match status" value="1"/>
</dbReference>
<gene>
    <name evidence="9" type="ORF">HNR42_000910</name>
</gene>
<comment type="caution">
    <text evidence="9">The sequence shown here is derived from an EMBL/GenBank/DDBJ whole genome shotgun (WGS) entry which is preliminary data.</text>
</comment>
<dbReference type="PIRSF" id="PIRSF001093">
    <property type="entry name" value="B-hxosamndse_ab_euk"/>
    <property type="match status" value="1"/>
</dbReference>
<evidence type="ECO:0000259" key="8">
    <source>
        <dbReference type="Pfam" id="PF02838"/>
    </source>
</evidence>
<proteinExistence type="inferred from homology"/>
<dbReference type="CDD" id="cd06563">
    <property type="entry name" value="GH20_chitobiase-like"/>
    <property type="match status" value="1"/>
</dbReference>
<dbReference type="Pfam" id="PF02838">
    <property type="entry name" value="Glyco_hydro_20b"/>
    <property type="match status" value="1"/>
</dbReference>
<evidence type="ECO:0000313" key="10">
    <source>
        <dbReference type="Proteomes" id="UP000569951"/>
    </source>
</evidence>
<evidence type="ECO:0000256" key="1">
    <source>
        <dbReference type="ARBA" id="ARBA00001231"/>
    </source>
</evidence>
<feature type="domain" description="Beta-hexosaminidase bacterial type N-terminal" evidence="8">
    <location>
        <begin position="2"/>
        <end position="109"/>
    </location>
</feature>
<dbReference type="InterPro" id="IPR029018">
    <property type="entry name" value="Hex-like_dom2"/>
</dbReference>
<keyword evidence="5 9" id="KW-0326">Glycosidase</keyword>
<dbReference type="GO" id="GO:0030203">
    <property type="term" value="P:glycosaminoglycan metabolic process"/>
    <property type="evidence" value="ECO:0007669"/>
    <property type="project" value="TreeGrafter"/>
</dbReference>
<organism evidence="9 10">
    <name type="scientific">Deinobacterium chartae</name>
    <dbReference type="NCBI Taxonomy" id="521158"/>
    <lineage>
        <taxon>Bacteria</taxon>
        <taxon>Thermotogati</taxon>
        <taxon>Deinococcota</taxon>
        <taxon>Deinococci</taxon>
        <taxon>Deinococcales</taxon>
        <taxon>Deinococcaceae</taxon>
        <taxon>Deinobacterium</taxon>
    </lineage>
</organism>
<evidence type="ECO:0000256" key="2">
    <source>
        <dbReference type="ARBA" id="ARBA00006285"/>
    </source>
</evidence>
<evidence type="ECO:0000256" key="4">
    <source>
        <dbReference type="ARBA" id="ARBA00022801"/>
    </source>
</evidence>
<comment type="catalytic activity">
    <reaction evidence="1">
        <text>Hydrolysis of terminal non-reducing N-acetyl-D-hexosamine residues in N-acetyl-beta-D-hexosaminides.</text>
        <dbReference type="EC" id="3.2.1.52"/>
    </reaction>
</comment>
<keyword evidence="4 9" id="KW-0378">Hydrolase</keyword>
<dbReference type="EMBL" id="JACHHG010000003">
    <property type="protein sequence ID" value="MBB6097493.1"/>
    <property type="molecule type" value="Genomic_DNA"/>
</dbReference>
<dbReference type="EC" id="3.2.1.52" evidence="3"/>
<dbReference type="InterPro" id="IPR025705">
    <property type="entry name" value="Beta_hexosaminidase_sua/sub"/>
</dbReference>
<evidence type="ECO:0000256" key="6">
    <source>
        <dbReference type="PIRSR" id="PIRSR625705-1"/>
    </source>
</evidence>
<keyword evidence="10" id="KW-1185">Reference proteome</keyword>
<feature type="domain" description="Glycoside hydrolase family 20 catalytic" evidence="7">
    <location>
        <begin position="113"/>
        <end position="458"/>
    </location>
</feature>
<dbReference type="GO" id="GO:0004563">
    <property type="term" value="F:beta-N-acetylhexosaminidase activity"/>
    <property type="evidence" value="ECO:0007669"/>
    <property type="project" value="UniProtKB-EC"/>
</dbReference>
<comment type="similarity">
    <text evidence="2">Belongs to the glycosyl hydrolase 20 family.</text>
</comment>
<dbReference type="Pfam" id="PF00728">
    <property type="entry name" value="Glyco_hydro_20"/>
    <property type="match status" value="1"/>
</dbReference>
<dbReference type="RefSeq" id="WP_183984994.1">
    <property type="nucleotide sequence ID" value="NZ_JACHHG010000003.1"/>
</dbReference>
<dbReference type="SUPFAM" id="SSF55545">
    <property type="entry name" value="beta-N-acetylhexosaminidase-like domain"/>
    <property type="match status" value="1"/>
</dbReference>
<dbReference type="PRINTS" id="PR00738">
    <property type="entry name" value="GLHYDRLASE20"/>
</dbReference>
<dbReference type="InterPro" id="IPR015883">
    <property type="entry name" value="Glyco_hydro_20_cat"/>
</dbReference>
<feature type="active site" description="Proton donor" evidence="6">
    <location>
        <position position="288"/>
    </location>
</feature>
<dbReference type="GO" id="GO:0005975">
    <property type="term" value="P:carbohydrate metabolic process"/>
    <property type="evidence" value="ECO:0007669"/>
    <property type="project" value="InterPro"/>
</dbReference>
<evidence type="ECO:0000256" key="5">
    <source>
        <dbReference type="ARBA" id="ARBA00023295"/>
    </source>
</evidence>
<dbReference type="InterPro" id="IPR017853">
    <property type="entry name" value="GH"/>
</dbReference>
<protein>
    <recommendedName>
        <fullName evidence="3">beta-N-acetylhexosaminidase</fullName>
        <ecNumber evidence="3">3.2.1.52</ecNumber>
    </recommendedName>
</protein>
<evidence type="ECO:0000256" key="3">
    <source>
        <dbReference type="ARBA" id="ARBA00012663"/>
    </source>
</evidence>
<dbReference type="InterPro" id="IPR015882">
    <property type="entry name" value="HEX_bac_N"/>
</dbReference>
<dbReference type="PANTHER" id="PTHR22600:SF57">
    <property type="entry name" value="BETA-N-ACETYLHEXOSAMINIDASE"/>
    <property type="match status" value="1"/>
</dbReference>
<reference evidence="9 10" key="1">
    <citation type="submission" date="2020-08" db="EMBL/GenBank/DDBJ databases">
        <title>Genomic Encyclopedia of Type Strains, Phase IV (KMG-IV): sequencing the most valuable type-strain genomes for metagenomic binning, comparative biology and taxonomic classification.</title>
        <authorList>
            <person name="Goeker M."/>
        </authorList>
    </citation>
    <scope>NUCLEOTIDE SEQUENCE [LARGE SCALE GENOMIC DNA]</scope>
    <source>
        <strain evidence="9 10">DSM 21458</strain>
    </source>
</reference>
<dbReference type="Proteomes" id="UP000569951">
    <property type="component" value="Unassembled WGS sequence"/>
</dbReference>
<evidence type="ECO:0000313" key="9">
    <source>
        <dbReference type="EMBL" id="MBB6097493.1"/>
    </source>
</evidence>
<evidence type="ECO:0000259" key="7">
    <source>
        <dbReference type="Pfam" id="PF00728"/>
    </source>
</evidence>
<dbReference type="PANTHER" id="PTHR22600">
    <property type="entry name" value="BETA-HEXOSAMINIDASE"/>
    <property type="match status" value="1"/>
</dbReference>
<dbReference type="Gene3D" id="3.30.379.10">
    <property type="entry name" value="Chitobiase/beta-hexosaminidase domain 2-like"/>
    <property type="match status" value="1"/>
</dbReference>
<accession>A0A841HXB5</accession>
<dbReference type="AlphaFoldDB" id="A0A841HXB5"/>
<sequence length="497" mass="56063">MPVLPRPLHSEVRPGILPLSRAAVLLAPDVPAARALKTLLQSAPQQAPHTCELRLVEDPAHGEEGYGLEVHEDGLRLEAATPAGLFWGVQTLRQLAGTHYRLPCLTVRDRPAFGWRGLHLDCARHFMPKEFVLKLLDLMALHKLNRFHWHLTDDQGWRLEVRRYPRLTEVGAWRSETLVGHGLQLPYRYDGVPHGGFYTQQDVREIVTRARELCIEVIPEIEMPGHAQAALAAHPELGHGEPPTVWTRWGVSTRVMNLAEPTFAFLEGVLDEVLELFPGRWVHLGGDEVLRDEWAASEVAQARMREWGTDLEGLQGHFMRRMAAYLERRGRRMAGWDEILDGNEAPAGALVMAWRGEANGVRAARLGHPVVMAPYYTLYFDHYQRPPQQGEPLAIGGLSTLEALHAYRVIPQDLEEEHRPRVLGAQAQLWTEYVPTPRHAEYMLFPRLCAFAEAVWSDAARGPLEDFRARLEGHMDLLAALDVNAHPLAWEAEAADD</sequence>
<name>A0A841HXB5_9DEIO</name>
<dbReference type="GO" id="GO:0016020">
    <property type="term" value="C:membrane"/>
    <property type="evidence" value="ECO:0007669"/>
    <property type="project" value="TreeGrafter"/>
</dbReference>